<evidence type="ECO:0000313" key="2">
    <source>
        <dbReference type="Proteomes" id="UP001596494"/>
    </source>
</evidence>
<evidence type="ECO:0000313" key="1">
    <source>
        <dbReference type="EMBL" id="MFC7320899.1"/>
    </source>
</evidence>
<dbReference type="RefSeq" id="WP_289214473.1">
    <property type="nucleotide sequence ID" value="NZ_JAPVRC010000001.1"/>
</dbReference>
<sequence>MLKQYITHKLKNLTVEELLYYSNMYNISTRRREAEKIVKELRRNKEDPFEKQGRKKMLKKLSEITSAETAHSVDVLLHKIAKQYGLEEWLH</sequence>
<dbReference type="EMBL" id="JBHTBY010000006">
    <property type="protein sequence ID" value="MFC7320899.1"/>
    <property type="molecule type" value="Genomic_DNA"/>
</dbReference>
<reference evidence="2" key="1">
    <citation type="journal article" date="2019" name="Int. J. Syst. Evol. Microbiol.">
        <title>The Global Catalogue of Microorganisms (GCM) 10K type strain sequencing project: providing services to taxonomists for standard genome sequencing and annotation.</title>
        <authorList>
            <consortium name="The Broad Institute Genomics Platform"/>
            <consortium name="The Broad Institute Genome Sequencing Center for Infectious Disease"/>
            <person name="Wu L."/>
            <person name="Ma J."/>
        </authorList>
    </citation>
    <scope>NUCLEOTIDE SEQUENCE [LARGE SCALE GENOMIC DNA]</scope>
    <source>
        <strain evidence="2">CCUG 73951</strain>
    </source>
</reference>
<dbReference type="Pfam" id="PF11116">
    <property type="entry name" value="DUF2624"/>
    <property type="match status" value="1"/>
</dbReference>
<accession>A0ABW2K2J0</accession>
<gene>
    <name evidence="1" type="ORF">ACFQMN_08410</name>
</gene>
<proteinExistence type="predicted"/>
<name>A0ABW2K2J0_9BACI</name>
<comment type="caution">
    <text evidence="1">The sequence shown here is derived from an EMBL/GenBank/DDBJ whole genome shotgun (WGS) entry which is preliminary data.</text>
</comment>
<protein>
    <submittedName>
        <fullName evidence="1">DUF2624 family protein</fullName>
    </submittedName>
</protein>
<organism evidence="1 2">
    <name type="scientific">Halobacillus campisalis</name>
    <dbReference type="NCBI Taxonomy" id="435909"/>
    <lineage>
        <taxon>Bacteria</taxon>
        <taxon>Bacillati</taxon>
        <taxon>Bacillota</taxon>
        <taxon>Bacilli</taxon>
        <taxon>Bacillales</taxon>
        <taxon>Bacillaceae</taxon>
        <taxon>Halobacillus</taxon>
    </lineage>
</organism>
<dbReference type="InterPro" id="IPR020277">
    <property type="entry name" value="DUF2624"/>
</dbReference>
<keyword evidence="2" id="KW-1185">Reference proteome</keyword>
<dbReference type="Proteomes" id="UP001596494">
    <property type="component" value="Unassembled WGS sequence"/>
</dbReference>